<name>A0A1L6TCX5_PISSA</name>
<protein>
    <submittedName>
        <fullName evidence="2">Conserved protein domain protein</fullName>
    </submittedName>
</protein>
<reference evidence="2 3" key="1">
    <citation type="journal article" date="2014" name="Genome Announc.">
        <title>Comparative Genome Analysis of Two Isolates of the Fish Pathogen Piscirickettsia salmonis from Different Hosts Reveals Major Differences in Virulence-Associated Secretion Systems.</title>
        <authorList>
            <person name="Bohle H."/>
            <person name="Henriquez P."/>
            <person name="Grothusen H."/>
            <person name="Navas E."/>
            <person name="Sandoval A."/>
            <person name="Bustamante F."/>
            <person name="Bustos P."/>
            <person name="Mancilla M."/>
        </authorList>
    </citation>
    <scope>NUCLEOTIDE SEQUENCE [LARGE SCALE GENOMIC DNA]</scope>
    <source>
        <strain evidence="3">B1-32597</strain>
    </source>
</reference>
<organism evidence="2 3">
    <name type="scientific">Piscirickettsia salmonis</name>
    <dbReference type="NCBI Taxonomy" id="1238"/>
    <lineage>
        <taxon>Bacteria</taxon>
        <taxon>Pseudomonadati</taxon>
        <taxon>Pseudomonadota</taxon>
        <taxon>Gammaproteobacteria</taxon>
        <taxon>Thiotrichales</taxon>
        <taxon>Piscirickettsiaceae</taxon>
        <taxon>Piscirickettsia</taxon>
    </lineage>
</organism>
<dbReference type="AlphaFoldDB" id="A0A1L6TCX5"/>
<accession>A0A1L6TCX5</accession>
<evidence type="ECO:0000259" key="1">
    <source>
        <dbReference type="Pfam" id="PF01882"/>
    </source>
</evidence>
<dbReference type="InterPro" id="IPR036465">
    <property type="entry name" value="vWFA_dom_sf"/>
</dbReference>
<dbReference type="EMBL" id="CP012508">
    <property type="protein sequence ID" value="ALB23250.1"/>
    <property type="molecule type" value="Genomic_DNA"/>
</dbReference>
<sequence>MFTSTPHIEPAKGTTSHIADLLQLTQQARRLPIRLAHFAKSPTSGPHPSIFRGRGMEFEEVRHYQPGDDVRAIDWRVTARTGQLHTKIFRQEHERPFHFIVDHSHSMQFGTRVCFKSVMADYSCAALAWLAFHHGHRIGGAIVHEQPIWLKSQAGKKGLFSLLNKMTTTHAPHQSQQLSNTLEQFIHHSRGGEILIIFSDFFDFSEHTQSLLKQLSYHYDIACIHIQDPLEQRLNQQGNYHFSNGKQTVNITIRSQKDKKYYSDYMSKLHEEKQHFFIKNGIAYCTISTDQDPIVALEQAITDQPLLRRQL</sequence>
<dbReference type="SUPFAM" id="SSF53300">
    <property type="entry name" value="vWA-like"/>
    <property type="match status" value="1"/>
</dbReference>
<dbReference type="Pfam" id="PF01882">
    <property type="entry name" value="DUF58"/>
    <property type="match status" value="1"/>
</dbReference>
<dbReference type="OrthoDB" id="9776116at2"/>
<proteinExistence type="predicted"/>
<dbReference type="Proteomes" id="UP000029558">
    <property type="component" value="Chromosome"/>
</dbReference>
<feature type="domain" description="DUF58" evidence="1">
    <location>
        <begin position="60"/>
        <end position="273"/>
    </location>
</feature>
<dbReference type="PANTHER" id="PTHR33608">
    <property type="entry name" value="BLL2464 PROTEIN"/>
    <property type="match status" value="1"/>
</dbReference>
<dbReference type="PANTHER" id="PTHR33608:SF12">
    <property type="entry name" value="DUF58 DOMAIN-CONTAINING PROTEIN"/>
    <property type="match status" value="1"/>
</dbReference>
<evidence type="ECO:0000313" key="2">
    <source>
        <dbReference type="EMBL" id="ALB23250.1"/>
    </source>
</evidence>
<dbReference type="RefSeq" id="WP_017377856.1">
    <property type="nucleotide sequence ID" value="NZ_CP012508.1"/>
</dbReference>
<evidence type="ECO:0000313" key="3">
    <source>
        <dbReference type="Proteomes" id="UP000029558"/>
    </source>
</evidence>
<gene>
    <name evidence="2" type="ORF">KU39_2070</name>
</gene>
<dbReference type="InterPro" id="IPR002881">
    <property type="entry name" value="DUF58"/>
</dbReference>